<accession>A0A8R7UY39</accession>
<evidence type="ECO:0000259" key="2">
    <source>
        <dbReference type="Pfam" id="PF04676"/>
    </source>
</evidence>
<dbReference type="InterPro" id="IPR006767">
    <property type="entry name" value="Cwf19-like_C_dom-2"/>
</dbReference>
<sequence length="198" mass="22546">MLPQFEPVVPGHCLILPLQARAATRATDSGVWEEIRNFKKCLLKMFAQQDKDVVFLETVVGLAKQRRHCMIECIPVPCEVSHKAPMYLKKAIDEAEEEWSQHEAKKLIPTSGDLRQVIPENFAYFHVEFGLDRGFVHVIDDESKFSTGFGLDVIRGVLLLPAQGMDRCPRRVPMDDQKRAVAGFVKDWGPVDWTKQLD</sequence>
<evidence type="ECO:0008006" key="6">
    <source>
        <dbReference type="Google" id="ProtNLM"/>
    </source>
</evidence>
<dbReference type="PANTHER" id="PTHR12072">
    <property type="entry name" value="CWF19, CELL CYCLE CONTROL PROTEIN"/>
    <property type="match status" value="1"/>
</dbReference>
<reference evidence="5" key="1">
    <citation type="journal article" date="2013" name="Nature">
        <title>Draft genome of the wheat A-genome progenitor Triticum urartu.</title>
        <authorList>
            <person name="Ling H.Q."/>
            <person name="Zhao S."/>
            <person name="Liu D."/>
            <person name="Wang J."/>
            <person name="Sun H."/>
            <person name="Zhang C."/>
            <person name="Fan H."/>
            <person name="Li D."/>
            <person name="Dong L."/>
            <person name="Tao Y."/>
            <person name="Gao C."/>
            <person name="Wu H."/>
            <person name="Li Y."/>
            <person name="Cui Y."/>
            <person name="Guo X."/>
            <person name="Zheng S."/>
            <person name="Wang B."/>
            <person name="Yu K."/>
            <person name="Liang Q."/>
            <person name="Yang W."/>
            <person name="Lou X."/>
            <person name="Chen J."/>
            <person name="Feng M."/>
            <person name="Jian J."/>
            <person name="Zhang X."/>
            <person name="Luo G."/>
            <person name="Jiang Y."/>
            <person name="Liu J."/>
            <person name="Wang Z."/>
            <person name="Sha Y."/>
            <person name="Zhang B."/>
            <person name="Wu H."/>
            <person name="Tang D."/>
            <person name="Shen Q."/>
            <person name="Xue P."/>
            <person name="Zou S."/>
            <person name="Wang X."/>
            <person name="Liu X."/>
            <person name="Wang F."/>
            <person name="Yang Y."/>
            <person name="An X."/>
            <person name="Dong Z."/>
            <person name="Zhang K."/>
            <person name="Zhang X."/>
            <person name="Luo M.C."/>
            <person name="Dvorak J."/>
            <person name="Tong Y."/>
            <person name="Wang J."/>
            <person name="Yang H."/>
            <person name="Li Z."/>
            <person name="Wang D."/>
            <person name="Zhang A."/>
            <person name="Wang J."/>
        </authorList>
    </citation>
    <scope>NUCLEOTIDE SEQUENCE</scope>
    <source>
        <strain evidence="5">cv. G1812</strain>
    </source>
</reference>
<keyword evidence="5" id="KW-1185">Reference proteome</keyword>
<dbReference type="Gramene" id="TuG1812G0700000805.01.T01">
    <property type="protein sequence ID" value="TuG1812G0700000805.01.T01"/>
    <property type="gene ID" value="TuG1812G0700000805.01"/>
</dbReference>
<dbReference type="EnsemblPlants" id="TuG1812G0700000805.01.T01">
    <property type="protein sequence ID" value="TuG1812G0700000805.01.T01"/>
    <property type="gene ID" value="TuG1812G0700000805.01"/>
</dbReference>
<evidence type="ECO:0000313" key="4">
    <source>
        <dbReference type="EnsemblPlants" id="TuG1812G0700000805.01.T01"/>
    </source>
</evidence>
<dbReference type="Pfam" id="PF04676">
    <property type="entry name" value="CwfJ_C_2"/>
    <property type="match status" value="1"/>
</dbReference>
<comment type="similarity">
    <text evidence="1">Belongs to the CWF19 family.</text>
</comment>
<dbReference type="AlphaFoldDB" id="A0A8R7UY39"/>
<protein>
    <recommendedName>
        <fullName evidence="6">CWF19-like protein 2</fullName>
    </recommendedName>
</protein>
<dbReference type="Pfam" id="PF04677">
    <property type="entry name" value="CwfJ_C_1"/>
    <property type="match status" value="1"/>
</dbReference>
<reference evidence="4" key="3">
    <citation type="submission" date="2022-06" db="UniProtKB">
        <authorList>
            <consortium name="EnsemblPlants"/>
        </authorList>
    </citation>
    <scope>IDENTIFICATION</scope>
</reference>
<evidence type="ECO:0000256" key="1">
    <source>
        <dbReference type="ARBA" id="ARBA00006795"/>
    </source>
</evidence>
<dbReference type="Proteomes" id="UP000015106">
    <property type="component" value="Chromosome 7"/>
</dbReference>
<dbReference type="InterPro" id="IPR006768">
    <property type="entry name" value="Cwf19-like_C_dom-1"/>
</dbReference>
<dbReference type="GO" id="GO:0000398">
    <property type="term" value="P:mRNA splicing, via spliceosome"/>
    <property type="evidence" value="ECO:0007669"/>
    <property type="project" value="TreeGrafter"/>
</dbReference>
<reference evidence="4" key="2">
    <citation type="submission" date="2018-03" db="EMBL/GenBank/DDBJ databases">
        <title>The Triticum urartu genome reveals the dynamic nature of wheat genome evolution.</title>
        <authorList>
            <person name="Ling H."/>
            <person name="Ma B."/>
            <person name="Shi X."/>
            <person name="Liu H."/>
            <person name="Dong L."/>
            <person name="Sun H."/>
            <person name="Cao Y."/>
            <person name="Gao Q."/>
            <person name="Zheng S."/>
            <person name="Li Y."/>
            <person name="Yu Y."/>
            <person name="Du H."/>
            <person name="Qi M."/>
            <person name="Li Y."/>
            <person name="Yu H."/>
            <person name="Cui Y."/>
            <person name="Wang N."/>
            <person name="Chen C."/>
            <person name="Wu H."/>
            <person name="Zhao Y."/>
            <person name="Zhang J."/>
            <person name="Li Y."/>
            <person name="Zhou W."/>
            <person name="Zhang B."/>
            <person name="Hu W."/>
            <person name="Eijk M."/>
            <person name="Tang J."/>
            <person name="Witsenboer H."/>
            <person name="Zhao S."/>
            <person name="Li Z."/>
            <person name="Zhang A."/>
            <person name="Wang D."/>
            <person name="Liang C."/>
        </authorList>
    </citation>
    <scope>NUCLEOTIDE SEQUENCE [LARGE SCALE GENOMIC DNA]</scope>
    <source>
        <strain evidence="4">cv. G1812</strain>
    </source>
</reference>
<name>A0A8R7UY39_TRIUA</name>
<organism evidence="4 5">
    <name type="scientific">Triticum urartu</name>
    <name type="common">Red wild einkorn</name>
    <name type="synonym">Crithodium urartu</name>
    <dbReference type="NCBI Taxonomy" id="4572"/>
    <lineage>
        <taxon>Eukaryota</taxon>
        <taxon>Viridiplantae</taxon>
        <taxon>Streptophyta</taxon>
        <taxon>Embryophyta</taxon>
        <taxon>Tracheophyta</taxon>
        <taxon>Spermatophyta</taxon>
        <taxon>Magnoliopsida</taxon>
        <taxon>Liliopsida</taxon>
        <taxon>Poales</taxon>
        <taxon>Poaceae</taxon>
        <taxon>BOP clade</taxon>
        <taxon>Pooideae</taxon>
        <taxon>Triticodae</taxon>
        <taxon>Triticeae</taxon>
        <taxon>Triticinae</taxon>
        <taxon>Triticum</taxon>
    </lineage>
</organism>
<evidence type="ECO:0000259" key="3">
    <source>
        <dbReference type="Pfam" id="PF04677"/>
    </source>
</evidence>
<feature type="domain" description="Cwf19-like protein C-terminal" evidence="2">
    <location>
        <begin position="98"/>
        <end position="194"/>
    </location>
</feature>
<evidence type="ECO:0000313" key="5">
    <source>
        <dbReference type="Proteomes" id="UP000015106"/>
    </source>
</evidence>
<dbReference type="PANTHER" id="PTHR12072:SF5">
    <property type="entry name" value="CWF19-LIKE PROTEIN 2"/>
    <property type="match status" value="1"/>
</dbReference>
<feature type="domain" description="Cwf19-like C-terminal" evidence="3">
    <location>
        <begin position="1"/>
        <end position="88"/>
    </location>
</feature>
<dbReference type="GO" id="GO:0071014">
    <property type="term" value="C:post-mRNA release spliceosomal complex"/>
    <property type="evidence" value="ECO:0007669"/>
    <property type="project" value="TreeGrafter"/>
</dbReference>
<dbReference type="InterPro" id="IPR040194">
    <property type="entry name" value="Cwf19-like"/>
</dbReference>
<proteinExistence type="inferred from homology"/>